<keyword evidence="2" id="KW-1185">Reference proteome</keyword>
<dbReference type="KEGG" id="swi:Swit_4941"/>
<keyword evidence="1" id="KW-0614">Plasmid</keyword>
<evidence type="ECO:0000313" key="1">
    <source>
        <dbReference type="EMBL" id="ABQ71560.1"/>
    </source>
</evidence>
<reference evidence="1 2" key="1">
    <citation type="journal article" date="2010" name="J. Bacteriol.">
        <title>Genome sequence of the dioxin-mineralizing bacterium Sphingomonas wittichii RW1.</title>
        <authorList>
            <person name="Miller T.R."/>
            <person name="Delcher A.L."/>
            <person name="Salzberg S.L."/>
            <person name="Saunders E."/>
            <person name="Detter J.C."/>
            <person name="Halden R.U."/>
        </authorList>
    </citation>
    <scope>NUCLEOTIDE SEQUENCE [LARGE SCALE GENOMIC DNA]</scope>
    <source>
        <strain evidence="2">DSM 6014 / CCUG 31198 / JCM 15750 / NBRC 105917 / EY 4224 / RW1</strain>
    </source>
</reference>
<gene>
    <name evidence="1" type="ordered locus">Swit_4941</name>
</gene>
<geneLocation type="plasmid" evidence="1 2">
    <name>pSWIT02</name>
</geneLocation>
<accession>A0A9J9HH35</accession>
<dbReference type="EMBL" id="CP000701">
    <property type="protein sequence ID" value="ABQ71560.1"/>
    <property type="molecule type" value="Genomic_DNA"/>
</dbReference>
<dbReference type="AlphaFoldDB" id="A0A9J9HH35"/>
<sequence length="128" mass="14050">MKRTIVDKMTAALHILWPTWTRTVGAMSKRNILVRSHCRRCGALMRVDPADLVARYGAGHSLIDTQERCRMVACDGAAYYLAALTYGAPWRVLLDDPVLKEGLEGRPPAVTGRSLQVCGQATVLDVSP</sequence>
<dbReference type="Proteomes" id="UP000001989">
    <property type="component" value="Plasmid pSWIT02"/>
</dbReference>
<evidence type="ECO:0000313" key="2">
    <source>
        <dbReference type="Proteomes" id="UP000001989"/>
    </source>
</evidence>
<protein>
    <submittedName>
        <fullName evidence="1">Uncharacterized protein</fullName>
    </submittedName>
</protein>
<name>A0A9J9HH35_RHIWR</name>
<organism evidence="1 2">
    <name type="scientific">Rhizorhabdus wittichii (strain DSM 6014 / CCUG 31198 / JCM 15750 / NBRC 105917 / EY 4224 / RW1)</name>
    <name type="common">Sphingomonas wittichii</name>
    <dbReference type="NCBI Taxonomy" id="392499"/>
    <lineage>
        <taxon>Bacteria</taxon>
        <taxon>Pseudomonadati</taxon>
        <taxon>Pseudomonadota</taxon>
        <taxon>Alphaproteobacteria</taxon>
        <taxon>Sphingomonadales</taxon>
        <taxon>Sphingomonadaceae</taxon>
        <taxon>Rhizorhabdus</taxon>
    </lineage>
</organism>
<proteinExistence type="predicted"/>